<dbReference type="EMBL" id="JAHHGZ010000003">
    <property type="protein sequence ID" value="MBW4666500.1"/>
    <property type="molecule type" value="Genomic_DNA"/>
</dbReference>
<name>A0A951QIG8_9CYAN</name>
<sequence length="59" mass="6936">MYKEYRGVWIDIYPGHCDDESKTYYWAAFGANCLGDRFVSPEAALFSEMQDIEMNRLCQ</sequence>
<accession>A0A951QIG8</accession>
<gene>
    <name evidence="1" type="ORF">KME60_03390</name>
</gene>
<reference evidence="1" key="2">
    <citation type="journal article" date="2022" name="Microbiol. Resour. Announc.">
        <title>Metagenome Sequencing to Explore Phylogenomics of Terrestrial Cyanobacteria.</title>
        <authorList>
            <person name="Ward R.D."/>
            <person name="Stajich J.E."/>
            <person name="Johansen J.R."/>
            <person name="Huntemann M."/>
            <person name="Clum A."/>
            <person name="Foster B."/>
            <person name="Foster B."/>
            <person name="Roux S."/>
            <person name="Palaniappan K."/>
            <person name="Varghese N."/>
            <person name="Mukherjee S."/>
            <person name="Reddy T.B.K."/>
            <person name="Daum C."/>
            <person name="Copeland A."/>
            <person name="Chen I.A."/>
            <person name="Ivanova N.N."/>
            <person name="Kyrpides N.C."/>
            <person name="Shapiro N."/>
            <person name="Eloe-Fadrosh E.A."/>
            <person name="Pietrasiak N."/>
        </authorList>
    </citation>
    <scope>NUCLEOTIDE SEQUENCE</scope>
    <source>
        <strain evidence="1">GSE-NOS-MK-12-04C</strain>
    </source>
</reference>
<organism evidence="1 2">
    <name type="scientific">Cyanomargarita calcarea GSE-NOS-MK-12-04C</name>
    <dbReference type="NCBI Taxonomy" id="2839659"/>
    <lineage>
        <taxon>Bacteria</taxon>
        <taxon>Bacillati</taxon>
        <taxon>Cyanobacteriota</taxon>
        <taxon>Cyanophyceae</taxon>
        <taxon>Nostocales</taxon>
        <taxon>Cyanomargaritaceae</taxon>
        <taxon>Cyanomargarita</taxon>
    </lineage>
</organism>
<comment type="caution">
    <text evidence="1">The sequence shown here is derived from an EMBL/GenBank/DDBJ whole genome shotgun (WGS) entry which is preliminary data.</text>
</comment>
<dbReference type="AlphaFoldDB" id="A0A951QIG8"/>
<protein>
    <submittedName>
        <fullName evidence="1">Uncharacterized protein</fullName>
    </submittedName>
</protein>
<dbReference type="Proteomes" id="UP000729701">
    <property type="component" value="Unassembled WGS sequence"/>
</dbReference>
<proteinExistence type="predicted"/>
<reference evidence="1" key="1">
    <citation type="submission" date="2021-05" db="EMBL/GenBank/DDBJ databases">
        <authorList>
            <person name="Pietrasiak N."/>
            <person name="Ward R."/>
            <person name="Stajich J.E."/>
            <person name="Kurbessoian T."/>
        </authorList>
    </citation>
    <scope>NUCLEOTIDE SEQUENCE</scope>
    <source>
        <strain evidence="1">GSE-NOS-MK-12-04C</strain>
    </source>
</reference>
<evidence type="ECO:0000313" key="2">
    <source>
        <dbReference type="Proteomes" id="UP000729701"/>
    </source>
</evidence>
<evidence type="ECO:0000313" key="1">
    <source>
        <dbReference type="EMBL" id="MBW4666500.1"/>
    </source>
</evidence>